<dbReference type="InterPro" id="IPR014044">
    <property type="entry name" value="CAP_dom"/>
</dbReference>
<dbReference type="InterPro" id="IPR001283">
    <property type="entry name" value="CRISP-related"/>
</dbReference>
<organism evidence="2 3">
    <name type="scientific">Necator americanus</name>
    <name type="common">Human hookworm</name>
    <dbReference type="NCBI Taxonomy" id="51031"/>
    <lineage>
        <taxon>Eukaryota</taxon>
        <taxon>Metazoa</taxon>
        <taxon>Ecdysozoa</taxon>
        <taxon>Nematoda</taxon>
        <taxon>Chromadorea</taxon>
        <taxon>Rhabditida</taxon>
        <taxon>Rhabditina</taxon>
        <taxon>Rhabditomorpha</taxon>
        <taxon>Strongyloidea</taxon>
        <taxon>Ancylostomatidae</taxon>
        <taxon>Bunostominae</taxon>
        <taxon>Necator</taxon>
    </lineage>
</organism>
<dbReference type="EMBL" id="JAVFWL010000005">
    <property type="protein sequence ID" value="KAK6757763.1"/>
    <property type="molecule type" value="Genomic_DNA"/>
</dbReference>
<dbReference type="Pfam" id="PF00188">
    <property type="entry name" value="CAP"/>
    <property type="match status" value="2"/>
</dbReference>
<sequence length="542" mass="58828">MDLVVLALNPTCAMVDIDCLPGYHCEDTSTGMKCAPDRAPSQESKSSCALLECPEGEYCEVLDEGPRCVVLSELCAAVVCATGQCVEFSGNFGCFNTTEPRLLLIFILANVSASSPSSEPGKIKDSCNLLSQTPRYKAAIIVVFTVPAIDATATTKMTGMRNSLISDQWRKTVLNLHNGFRRTLASGKQMGKTALLRGADDMKELSWDYNAEVLAQAEAKKCGAITAPKNYGSIQNMISVKKTCDATETARKEISMWWKDGATQQTSSTKDDKNDKFSQMAYYNTSAVACSYYPCTATQLSLVCLYNKDGAAKTVKELYNNATGKCNCTGCTAYLCPSEFTPALLPSSVCPSCTKSTELFREVALYSHNYYRRLVATGWAEDKKSKYAKPAKAMMELQYDKDLEDKAKKYLNPKKDTCPATPENPSYAGESFWTSEKYSLSEEEAVKKAVEKWFSYLKNSGLGDDMGYASLKKASGKQLANVIHDKTTSVGCFVKSCAKQGLIVVDCRYSPEAGGDVYETGKTCSACAKSGKSCSPAGGLCA</sequence>
<reference evidence="2 3" key="1">
    <citation type="submission" date="2023-08" db="EMBL/GenBank/DDBJ databases">
        <title>A Necator americanus chromosomal reference genome.</title>
        <authorList>
            <person name="Ilik V."/>
            <person name="Petrzelkova K.J."/>
            <person name="Pardy F."/>
            <person name="Fuh T."/>
            <person name="Niatou-Singa F.S."/>
            <person name="Gouil Q."/>
            <person name="Baker L."/>
            <person name="Ritchie M.E."/>
            <person name="Jex A.R."/>
            <person name="Gazzola D."/>
            <person name="Li H."/>
            <person name="Toshio Fujiwara R."/>
            <person name="Zhan B."/>
            <person name="Aroian R.V."/>
            <person name="Pafco B."/>
            <person name="Schwarz E.M."/>
        </authorList>
    </citation>
    <scope>NUCLEOTIDE SEQUENCE [LARGE SCALE GENOMIC DNA]</scope>
    <source>
        <strain evidence="2 3">Aroian</strain>
        <tissue evidence="2">Whole animal</tissue>
    </source>
</reference>
<evidence type="ECO:0000259" key="1">
    <source>
        <dbReference type="SMART" id="SM00198"/>
    </source>
</evidence>
<dbReference type="Gene3D" id="3.40.33.10">
    <property type="entry name" value="CAP"/>
    <property type="match status" value="2"/>
</dbReference>
<dbReference type="CDD" id="cd05380">
    <property type="entry name" value="CAP_euk"/>
    <property type="match status" value="2"/>
</dbReference>
<protein>
    <recommendedName>
        <fullName evidence="1">SCP domain-containing protein</fullName>
    </recommendedName>
</protein>
<dbReference type="SMART" id="SM00198">
    <property type="entry name" value="SCP"/>
    <property type="match status" value="2"/>
</dbReference>
<gene>
    <name evidence="2" type="primary">Necator_chrV.g20321</name>
    <name evidence="2" type="ORF">RB195_015529</name>
</gene>
<feature type="domain" description="SCP" evidence="1">
    <location>
        <begin position="168"/>
        <end position="314"/>
    </location>
</feature>
<evidence type="ECO:0000313" key="3">
    <source>
        <dbReference type="Proteomes" id="UP001303046"/>
    </source>
</evidence>
<dbReference type="PANTHER" id="PTHR10334">
    <property type="entry name" value="CYSTEINE-RICH SECRETORY PROTEIN-RELATED"/>
    <property type="match status" value="1"/>
</dbReference>
<dbReference type="Proteomes" id="UP001303046">
    <property type="component" value="Unassembled WGS sequence"/>
</dbReference>
<feature type="domain" description="SCP" evidence="1">
    <location>
        <begin position="359"/>
        <end position="518"/>
    </location>
</feature>
<dbReference type="SUPFAM" id="SSF55797">
    <property type="entry name" value="PR-1-like"/>
    <property type="match status" value="2"/>
</dbReference>
<comment type="caution">
    <text evidence="2">The sequence shown here is derived from an EMBL/GenBank/DDBJ whole genome shotgun (WGS) entry which is preliminary data.</text>
</comment>
<evidence type="ECO:0000313" key="2">
    <source>
        <dbReference type="EMBL" id="KAK6757763.1"/>
    </source>
</evidence>
<accession>A0ABR1E5F3</accession>
<dbReference type="InterPro" id="IPR035940">
    <property type="entry name" value="CAP_sf"/>
</dbReference>
<name>A0ABR1E5F3_NECAM</name>
<keyword evidence="3" id="KW-1185">Reference proteome</keyword>
<proteinExistence type="predicted"/>